<dbReference type="SUPFAM" id="SSF50447">
    <property type="entry name" value="Translation proteins"/>
    <property type="match status" value="1"/>
</dbReference>
<gene>
    <name evidence="5 8" type="primary">rimM</name>
    <name evidence="8" type="ORF">NCTC9836_01596</name>
</gene>
<evidence type="ECO:0000259" key="7">
    <source>
        <dbReference type="Pfam" id="PF05239"/>
    </source>
</evidence>
<comment type="function">
    <text evidence="5">An accessory protein needed during the final step in the assembly of 30S ribosomal subunit, possibly for assembly of the head region. Essential for efficient processing of 16S rRNA. May be needed both before and after RbfA during the maturation of 16S rRNA. It has affinity for free ribosomal 30S subunits but not for 70S ribosomes.</text>
</comment>
<organism evidence="8 9">
    <name type="scientific">Clostridium putrefaciens</name>
    <dbReference type="NCBI Taxonomy" id="99675"/>
    <lineage>
        <taxon>Bacteria</taxon>
        <taxon>Bacillati</taxon>
        <taxon>Bacillota</taxon>
        <taxon>Clostridia</taxon>
        <taxon>Eubacteriales</taxon>
        <taxon>Clostridiaceae</taxon>
        <taxon>Clostridium</taxon>
    </lineage>
</organism>
<evidence type="ECO:0000313" key="8">
    <source>
        <dbReference type="EMBL" id="SUY47268.1"/>
    </source>
</evidence>
<dbReference type="GO" id="GO:0006364">
    <property type="term" value="P:rRNA processing"/>
    <property type="evidence" value="ECO:0007669"/>
    <property type="project" value="UniProtKB-UniRule"/>
</dbReference>
<evidence type="ECO:0000256" key="2">
    <source>
        <dbReference type="ARBA" id="ARBA00022517"/>
    </source>
</evidence>
<evidence type="ECO:0000313" key="9">
    <source>
        <dbReference type="Proteomes" id="UP000254664"/>
    </source>
</evidence>
<dbReference type="PANTHER" id="PTHR33692">
    <property type="entry name" value="RIBOSOME MATURATION FACTOR RIMM"/>
    <property type="match status" value="1"/>
</dbReference>
<keyword evidence="9" id="KW-1185">Reference proteome</keyword>
<dbReference type="RefSeq" id="WP_115641243.1">
    <property type="nucleotide sequence ID" value="NZ_UFWZ01000001.1"/>
</dbReference>
<name>A0A381J974_9CLOT</name>
<comment type="subcellular location">
    <subcellularLocation>
        <location evidence="5">Cytoplasm</location>
    </subcellularLocation>
</comment>
<accession>A0A381J974</accession>
<evidence type="ECO:0000256" key="5">
    <source>
        <dbReference type="HAMAP-Rule" id="MF_00014"/>
    </source>
</evidence>
<dbReference type="AlphaFoldDB" id="A0A381J974"/>
<keyword evidence="3 5" id="KW-0698">rRNA processing</keyword>
<dbReference type="GO" id="GO:0005737">
    <property type="term" value="C:cytoplasm"/>
    <property type="evidence" value="ECO:0007669"/>
    <property type="project" value="UniProtKB-SubCell"/>
</dbReference>
<dbReference type="OrthoDB" id="9810331at2"/>
<dbReference type="SUPFAM" id="SSF50346">
    <property type="entry name" value="PRC-barrel domain"/>
    <property type="match status" value="1"/>
</dbReference>
<comment type="similarity">
    <text evidence="5">Belongs to the RimM family.</text>
</comment>
<dbReference type="Gene3D" id="2.40.30.60">
    <property type="entry name" value="RimM"/>
    <property type="match status" value="1"/>
</dbReference>
<evidence type="ECO:0000256" key="4">
    <source>
        <dbReference type="ARBA" id="ARBA00023186"/>
    </source>
</evidence>
<dbReference type="InterPro" id="IPR011033">
    <property type="entry name" value="PRC_barrel-like_sf"/>
</dbReference>
<evidence type="ECO:0000256" key="3">
    <source>
        <dbReference type="ARBA" id="ARBA00022552"/>
    </source>
</evidence>
<dbReference type="Proteomes" id="UP000254664">
    <property type="component" value="Unassembled WGS sequence"/>
</dbReference>
<keyword evidence="2 5" id="KW-0690">Ribosome biogenesis</keyword>
<dbReference type="InterPro" id="IPR036976">
    <property type="entry name" value="RimM_N_sf"/>
</dbReference>
<dbReference type="GO" id="GO:0043022">
    <property type="term" value="F:ribosome binding"/>
    <property type="evidence" value="ECO:0007669"/>
    <property type="project" value="InterPro"/>
</dbReference>
<dbReference type="InterPro" id="IPR002676">
    <property type="entry name" value="RimM_N"/>
</dbReference>
<dbReference type="Pfam" id="PF05239">
    <property type="entry name" value="PRC"/>
    <property type="match status" value="1"/>
</dbReference>
<evidence type="ECO:0000259" key="6">
    <source>
        <dbReference type="Pfam" id="PF01782"/>
    </source>
</evidence>
<dbReference type="GO" id="GO:0005840">
    <property type="term" value="C:ribosome"/>
    <property type="evidence" value="ECO:0007669"/>
    <property type="project" value="InterPro"/>
</dbReference>
<keyword evidence="4 5" id="KW-0143">Chaperone</keyword>
<dbReference type="EMBL" id="UFWZ01000001">
    <property type="protein sequence ID" value="SUY47268.1"/>
    <property type="molecule type" value="Genomic_DNA"/>
</dbReference>
<sequence>MEDYLSVGQISKPHGVKGEVKVIPLTDDMKRFRKLKNVYVDGNEKTIVWCKMQVDRVILKIEGIDTMEGAESLRNKYIQIKREEAVRLPKDSYFVTDLLSCTVYDTLENKIGKIYDVIKTGSNDVYWIKDEKEVLIPALKDIVLDVDIDSHKIIIRPIKEWQYED</sequence>
<dbReference type="Pfam" id="PF01782">
    <property type="entry name" value="RimM"/>
    <property type="match status" value="1"/>
</dbReference>
<keyword evidence="1 5" id="KW-0963">Cytoplasm</keyword>
<dbReference type="Gene3D" id="2.30.30.240">
    <property type="entry name" value="PRC-barrel domain"/>
    <property type="match status" value="1"/>
</dbReference>
<reference evidence="8 9" key="1">
    <citation type="submission" date="2018-06" db="EMBL/GenBank/DDBJ databases">
        <authorList>
            <consortium name="Pathogen Informatics"/>
            <person name="Doyle S."/>
        </authorList>
    </citation>
    <scope>NUCLEOTIDE SEQUENCE [LARGE SCALE GENOMIC DNA]</scope>
    <source>
        <strain evidence="8 9">NCTC9836</strain>
    </source>
</reference>
<feature type="domain" description="PRC-barrel" evidence="7">
    <location>
        <begin position="91"/>
        <end position="162"/>
    </location>
</feature>
<feature type="domain" description="RimM N-terminal" evidence="6">
    <location>
        <begin position="7"/>
        <end position="83"/>
    </location>
</feature>
<dbReference type="GO" id="GO:0042274">
    <property type="term" value="P:ribosomal small subunit biogenesis"/>
    <property type="evidence" value="ECO:0007669"/>
    <property type="project" value="UniProtKB-UniRule"/>
</dbReference>
<dbReference type="InterPro" id="IPR011961">
    <property type="entry name" value="RimM"/>
</dbReference>
<comment type="subunit">
    <text evidence="5">Binds ribosomal protein uS19.</text>
</comment>
<dbReference type="InterPro" id="IPR027275">
    <property type="entry name" value="PRC-brl_dom"/>
</dbReference>
<dbReference type="InterPro" id="IPR009000">
    <property type="entry name" value="Transl_B-barrel_sf"/>
</dbReference>
<protein>
    <recommendedName>
        <fullName evidence="5">Ribosome maturation factor RimM</fullName>
    </recommendedName>
</protein>
<comment type="domain">
    <text evidence="5">The PRC barrel domain binds ribosomal protein uS19.</text>
</comment>
<dbReference type="PANTHER" id="PTHR33692:SF1">
    <property type="entry name" value="RIBOSOME MATURATION FACTOR RIMM"/>
    <property type="match status" value="1"/>
</dbReference>
<proteinExistence type="inferred from homology"/>
<dbReference type="NCBIfam" id="TIGR02273">
    <property type="entry name" value="16S_RimM"/>
    <property type="match status" value="1"/>
</dbReference>
<dbReference type="HAMAP" id="MF_00014">
    <property type="entry name" value="Ribosome_mat_RimM"/>
    <property type="match status" value="1"/>
</dbReference>
<evidence type="ECO:0000256" key="1">
    <source>
        <dbReference type="ARBA" id="ARBA00022490"/>
    </source>
</evidence>